<feature type="domain" description="ABC transmembrane type-1" evidence="8">
    <location>
        <begin position="95"/>
        <end position="301"/>
    </location>
</feature>
<evidence type="ECO:0000259" key="8">
    <source>
        <dbReference type="PROSITE" id="PS50928"/>
    </source>
</evidence>
<evidence type="ECO:0000256" key="7">
    <source>
        <dbReference type="RuleBase" id="RU363032"/>
    </source>
</evidence>
<evidence type="ECO:0000256" key="1">
    <source>
        <dbReference type="ARBA" id="ARBA00004651"/>
    </source>
</evidence>
<dbReference type="PANTHER" id="PTHR43163:SF6">
    <property type="entry name" value="DIPEPTIDE TRANSPORT SYSTEM PERMEASE PROTEIN DPPB-RELATED"/>
    <property type="match status" value="1"/>
</dbReference>
<dbReference type="InterPro" id="IPR000515">
    <property type="entry name" value="MetI-like"/>
</dbReference>
<gene>
    <name evidence="9" type="ORF">KQI42_08090</name>
</gene>
<dbReference type="Proteomes" id="UP000749471">
    <property type="component" value="Unassembled WGS sequence"/>
</dbReference>
<keyword evidence="4 7" id="KW-0812">Transmembrane</keyword>
<feature type="transmembrane region" description="Helical" evidence="7">
    <location>
        <begin position="12"/>
        <end position="30"/>
    </location>
</feature>
<dbReference type="RefSeq" id="WP_216518643.1">
    <property type="nucleotide sequence ID" value="NZ_JAHLPM010000006.1"/>
</dbReference>
<accession>A0ABS6E6W5</accession>
<dbReference type="EMBL" id="JAHLPM010000006">
    <property type="protein sequence ID" value="MBU5437963.1"/>
    <property type="molecule type" value="Genomic_DNA"/>
</dbReference>
<comment type="caution">
    <text evidence="9">The sequence shown here is derived from an EMBL/GenBank/DDBJ whole genome shotgun (WGS) entry which is preliminary data.</text>
</comment>
<feature type="transmembrane region" description="Helical" evidence="7">
    <location>
        <begin position="236"/>
        <end position="262"/>
    </location>
</feature>
<evidence type="ECO:0000313" key="9">
    <source>
        <dbReference type="EMBL" id="MBU5437963.1"/>
    </source>
</evidence>
<keyword evidence="5 7" id="KW-1133">Transmembrane helix</keyword>
<dbReference type="PANTHER" id="PTHR43163">
    <property type="entry name" value="DIPEPTIDE TRANSPORT SYSTEM PERMEASE PROTEIN DPPB-RELATED"/>
    <property type="match status" value="1"/>
</dbReference>
<evidence type="ECO:0000256" key="4">
    <source>
        <dbReference type="ARBA" id="ARBA00022692"/>
    </source>
</evidence>
<evidence type="ECO:0000313" key="10">
    <source>
        <dbReference type="Proteomes" id="UP000749471"/>
    </source>
</evidence>
<evidence type="ECO:0000256" key="5">
    <source>
        <dbReference type="ARBA" id="ARBA00022989"/>
    </source>
</evidence>
<proteinExistence type="inferred from homology"/>
<dbReference type="PROSITE" id="PS50928">
    <property type="entry name" value="ABC_TM1"/>
    <property type="match status" value="1"/>
</dbReference>
<keyword evidence="10" id="KW-1185">Reference proteome</keyword>
<organism evidence="9 10">
    <name type="scientific">Tissierella simiarum</name>
    <dbReference type="NCBI Taxonomy" id="2841534"/>
    <lineage>
        <taxon>Bacteria</taxon>
        <taxon>Bacillati</taxon>
        <taxon>Bacillota</taxon>
        <taxon>Tissierellia</taxon>
        <taxon>Tissierellales</taxon>
        <taxon>Tissierellaceae</taxon>
        <taxon>Tissierella</taxon>
    </lineage>
</organism>
<feature type="transmembrane region" description="Helical" evidence="7">
    <location>
        <begin position="135"/>
        <end position="155"/>
    </location>
</feature>
<keyword evidence="2 7" id="KW-0813">Transport</keyword>
<dbReference type="InterPro" id="IPR045621">
    <property type="entry name" value="BPD_transp_1_N"/>
</dbReference>
<keyword evidence="6 7" id="KW-0472">Membrane</keyword>
<comment type="subcellular location">
    <subcellularLocation>
        <location evidence="1 7">Cell membrane</location>
        <topology evidence="1 7">Multi-pass membrane protein</topology>
    </subcellularLocation>
</comment>
<dbReference type="Pfam" id="PF00528">
    <property type="entry name" value="BPD_transp_1"/>
    <property type="match status" value="1"/>
</dbReference>
<evidence type="ECO:0000256" key="6">
    <source>
        <dbReference type="ARBA" id="ARBA00023136"/>
    </source>
</evidence>
<protein>
    <submittedName>
        <fullName evidence="9">ABC transporter permease</fullName>
    </submittedName>
</protein>
<keyword evidence="3" id="KW-1003">Cell membrane</keyword>
<dbReference type="Pfam" id="PF19300">
    <property type="entry name" value="BPD_transp_1_N"/>
    <property type="match status" value="1"/>
</dbReference>
<name>A0ABS6E6W5_9FIRM</name>
<dbReference type="CDD" id="cd06261">
    <property type="entry name" value="TM_PBP2"/>
    <property type="match status" value="1"/>
</dbReference>
<comment type="similarity">
    <text evidence="7">Belongs to the binding-protein-dependent transport system permease family.</text>
</comment>
<reference evidence="9 10" key="1">
    <citation type="submission" date="2021-06" db="EMBL/GenBank/DDBJ databases">
        <authorList>
            <person name="Sun Q."/>
            <person name="Li D."/>
        </authorList>
    </citation>
    <scope>NUCLEOTIDE SEQUENCE [LARGE SCALE GENOMIC DNA]</scope>
    <source>
        <strain evidence="9 10">MSJ-40</strain>
    </source>
</reference>
<feature type="transmembrane region" description="Helical" evidence="7">
    <location>
        <begin position="182"/>
        <end position="201"/>
    </location>
</feature>
<sequence length="316" mass="35833">MTRFVIKRIIQSIPILIIISIISFSIIRMAPGDPVKVFITPQMTYEQIERTRTRLGLDKPIYIQYFYWIKNLLKGDLGYSFINYQPVIKLIKERIGPTIGLMGISMIISVILSIALGTISAVYKDKFLDKFISKVCYIGISIPSFWFAMMLIYTFSLKFKILPSLGMRSIGVKSTLDLIKHGIMPVIVLSFPNTSILTRYIRSNVIDEMDENYVDMLRSKGLNYKRILYVHILKNSLLPVITILGMNLPSLVSGAFITESIFGWPGMGRLGVGSIFNFDYPVIMAITMLSSVMLIVGNLVSDICYSIVDPRIKLIR</sequence>
<evidence type="ECO:0000256" key="2">
    <source>
        <dbReference type="ARBA" id="ARBA00022448"/>
    </source>
</evidence>
<feature type="transmembrane region" description="Helical" evidence="7">
    <location>
        <begin position="282"/>
        <end position="308"/>
    </location>
</feature>
<feature type="transmembrane region" description="Helical" evidence="7">
    <location>
        <begin position="99"/>
        <end position="123"/>
    </location>
</feature>
<evidence type="ECO:0000256" key="3">
    <source>
        <dbReference type="ARBA" id="ARBA00022475"/>
    </source>
</evidence>